<dbReference type="EC" id="2.1.1.72" evidence="3"/>
<accession>A0A2X2LYF5</accession>
<evidence type="ECO:0000313" key="12">
    <source>
        <dbReference type="Proteomes" id="UP000251241"/>
    </source>
</evidence>
<dbReference type="InterPro" id="IPR036890">
    <property type="entry name" value="HATPase_C_sf"/>
</dbReference>
<sequence length="821" mass="94207">MTNKVYSNPVDTTSFKIFSIFDAFRNSEKLHYLESSLQVVLLFVSLYKDGLINEKSFPTDFDIPDIKTLILNSGLNEETKQYYLLIIDALSDSLSKVLSEPMGYFSFLLLEIERETLRSNFAAIIDDVIYRVSQSQGRYAGEFIQPLELTRFMCGLANLKTNMKVFNPFAGLASFSIFLNQSQEYFGQELNKKTWALGALRMMAYEKLNSSRYVCDDSISNWPIQSEKFDVIFSNPPFGLKLGHQYRDIEPSFRTIEQFLIEKGIQSLKQNGKLIALLPQNFLFRGMQEQRLRKYLIEEDLIDTIISLPGGLLLNTGIPLIIVVLSKTKATSRKIKFVDAKKYVVEKGLREKRLNDYDLNSLIHSDKEDVNAVRVVDIEQIRTNDYNLSVTRYFKKKISGVKLGDILKLVRGQKGNLPETGKLVRIRDLKDDKINFTLDASNLAETEFKRHDIHLISESCLLLAIRWKTLKPTFFEFKGEPIFRGQDILSFELNDLIADKAYLINELHTEYVQEQLESYRLGSSMPFIRRDDLMEVVIKLPSLQEQRAKVQGISELSDKIKSLQKERNALAHGKARGQFSEFASLKHTLGRPRQNILDWSDNLLDFLNKEKKGFVALNKAFSEFYEIDIISALSEIKRDVNFITDVLEKGENGLVLSEFEKQIIPLTDINNVINNLSNNGFKFKIKKLLVKGEKLKDRGIYANETLFKTILDNILTNANKYAFDKKAIGNEVVIELTEVDDFLTMEIGNNGKPFPKNFDREKFITKYSTADSTSNNGSGLGGYDIHRIATDFNNTDWVLSLNQDPFFSVKFKFQFPIKLIS</sequence>
<dbReference type="PROSITE" id="PS00092">
    <property type="entry name" value="N6_MTASE"/>
    <property type="match status" value="1"/>
</dbReference>
<dbReference type="Pfam" id="PF02384">
    <property type="entry name" value="N6_Mtase"/>
    <property type="match status" value="1"/>
</dbReference>
<dbReference type="GeneID" id="97180208"/>
<keyword evidence="4 11" id="KW-0489">Methyltransferase</keyword>
<feature type="domain" description="Histidine kinase" evidence="10">
    <location>
        <begin position="584"/>
        <end position="819"/>
    </location>
</feature>
<dbReference type="InterPro" id="IPR003594">
    <property type="entry name" value="HATPase_dom"/>
</dbReference>
<dbReference type="SMART" id="SM00387">
    <property type="entry name" value="HATPase_c"/>
    <property type="match status" value="1"/>
</dbReference>
<dbReference type="EMBL" id="UAUU01000011">
    <property type="protein sequence ID" value="SPZ94600.1"/>
    <property type="molecule type" value="Genomic_DNA"/>
</dbReference>
<keyword evidence="6" id="KW-0949">S-adenosyl-L-methionine</keyword>
<name>A0A2X2LYF5_SPHMU</name>
<dbReference type="Pfam" id="PF02518">
    <property type="entry name" value="HATPase_c"/>
    <property type="match status" value="1"/>
</dbReference>
<dbReference type="GO" id="GO:0003677">
    <property type="term" value="F:DNA binding"/>
    <property type="evidence" value="ECO:0007669"/>
    <property type="project" value="UniProtKB-KW"/>
</dbReference>
<dbReference type="PANTHER" id="PTHR42933:SF1">
    <property type="entry name" value="SITE-SPECIFIC DNA-METHYLTRANSFERASE (ADENINE-SPECIFIC)"/>
    <property type="match status" value="1"/>
</dbReference>
<dbReference type="RefSeq" id="WP_112376302.1">
    <property type="nucleotide sequence ID" value="NZ_CP069793.1"/>
</dbReference>
<evidence type="ECO:0000256" key="4">
    <source>
        <dbReference type="ARBA" id="ARBA00022603"/>
    </source>
</evidence>
<dbReference type="PROSITE" id="PS50109">
    <property type="entry name" value="HIS_KIN"/>
    <property type="match status" value="1"/>
</dbReference>
<dbReference type="InterPro" id="IPR029063">
    <property type="entry name" value="SAM-dependent_MTases_sf"/>
</dbReference>
<evidence type="ECO:0000256" key="9">
    <source>
        <dbReference type="ARBA" id="ARBA00047942"/>
    </source>
</evidence>
<dbReference type="SUPFAM" id="SSF55874">
    <property type="entry name" value="ATPase domain of HSP90 chaperone/DNA topoisomerase II/histidine kinase"/>
    <property type="match status" value="1"/>
</dbReference>
<comment type="similarity">
    <text evidence="1">Belongs to the N(4)/N(6)-methyltransferase family.</text>
</comment>
<evidence type="ECO:0000259" key="10">
    <source>
        <dbReference type="PROSITE" id="PS50109"/>
    </source>
</evidence>
<dbReference type="AlphaFoldDB" id="A0A2X2LYF5"/>
<evidence type="ECO:0000256" key="1">
    <source>
        <dbReference type="ARBA" id="ARBA00006594"/>
    </source>
</evidence>
<evidence type="ECO:0000256" key="5">
    <source>
        <dbReference type="ARBA" id="ARBA00022679"/>
    </source>
</evidence>
<dbReference type="GO" id="GO:0009007">
    <property type="term" value="F:site-specific DNA-methyltransferase (adenine-specific) activity"/>
    <property type="evidence" value="ECO:0007669"/>
    <property type="project" value="UniProtKB-EC"/>
</dbReference>
<gene>
    <name evidence="11" type="ORF">NCTC11343_05411</name>
</gene>
<dbReference type="GO" id="GO:0009307">
    <property type="term" value="P:DNA restriction-modification system"/>
    <property type="evidence" value="ECO:0007669"/>
    <property type="project" value="UniProtKB-KW"/>
</dbReference>
<dbReference type="Gene3D" id="3.40.50.150">
    <property type="entry name" value="Vaccinia Virus protein VP39"/>
    <property type="match status" value="1"/>
</dbReference>
<dbReference type="SUPFAM" id="SSF53335">
    <property type="entry name" value="S-adenosyl-L-methionine-dependent methyltransferases"/>
    <property type="match status" value="1"/>
</dbReference>
<organism evidence="11 12">
    <name type="scientific">Sphingobacterium multivorum</name>
    <dbReference type="NCBI Taxonomy" id="28454"/>
    <lineage>
        <taxon>Bacteria</taxon>
        <taxon>Pseudomonadati</taxon>
        <taxon>Bacteroidota</taxon>
        <taxon>Sphingobacteriia</taxon>
        <taxon>Sphingobacteriales</taxon>
        <taxon>Sphingobacteriaceae</taxon>
        <taxon>Sphingobacterium</taxon>
    </lineage>
</organism>
<dbReference type="SUPFAM" id="SSF116734">
    <property type="entry name" value="DNA methylase specificity domain"/>
    <property type="match status" value="1"/>
</dbReference>
<keyword evidence="8" id="KW-0238">DNA-binding</keyword>
<dbReference type="InterPro" id="IPR000055">
    <property type="entry name" value="Restrct_endonuc_typeI_TRD"/>
</dbReference>
<protein>
    <recommendedName>
        <fullName evidence="3">site-specific DNA-methyltransferase (adenine-specific)</fullName>
        <ecNumber evidence="3">2.1.1.72</ecNumber>
    </recommendedName>
</protein>
<reference evidence="11 12" key="1">
    <citation type="submission" date="2018-06" db="EMBL/GenBank/DDBJ databases">
        <authorList>
            <consortium name="Pathogen Informatics"/>
            <person name="Doyle S."/>
        </authorList>
    </citation>
    <scope>NUCLEOTIDE SEQUENCE [LARGE SCALE GENOMIC DNA]</scope>
    <source>
        <strain evidence="11 12">NCTC11343</strain>
    </source>
</reference>
<evidence type="ECO:0000256" key="6">
    <source>
        <dbReference type="ARBA" id="ARBA00022691"/>
    </source>
</evidence>
<dbReference type="Gene3D" id="3.90.220.20">
    <property type="entry name" value="DNA methylase specificity domains"/>
    <property type="match status" value="1"/>
</dbReference>
<dbReference type="PRINTS" id="PR00507">
    <property type="entry name" value="N12N6MTFRASE"/>
</dbReference>
<dbReference type="PANTHER" id="PTHR42933">
    <property type="entry name" value="SLR6095 PROTEIN"/>
    <property type="match status" value="1"/>
</dbReference>
<evidence type="ECO:0000256" key="7">
    <source>
        <dbReference type="ARBA" id="ARBA00022747"/>
    </source>
</evidence>
<evidence type="ECO:0000256" key="8">
    <source>
        <dbReference type="ARBA" id="ARBA00023125"/>
    </source>
</evidence>
<dbReference type="GO" id="GO:0032259">
    <property type="term" value="P:methylation"/>
    <property type="evidence" value="ECO:0007669"/>
    <property type="project" value="UniProtKB-KW"/>
</dbReference>
<dbReference type="Gene3D" id="3.30.565.10">
    <property type="entry name" value="Histidine kinase-like ATPase, C-terminal domain"/>
    <property type="match status" value="1"/>
</dbReference>
<keyword evidence="7" id="KW-0680">Restriction system</keyword>
<evidence type="ECO:0000256" key="3">
    <source>
        <dbReference type="ARBA" id="ARBA00011900"/>
    </source>
</evidence>
<keyword evidence="5 11" id="KW-0808">Transferase</keyword>
<evidence type="ECO:0000256" key="2">
    <source>
        <dbReference type="ARBA" id="ARBA00010923"/>
    </source>
</evidence>
<dbReference type="Proteomes" id="UP000251241">
    <property type="component" value="Unassembled WGS sequence"/>
</dbReference>
<dbReference type="InterPro" id="IPR003356">
    <property type="entry name" value="DNA_methylase_A-5"/>
</dbReference>
<comment type="catalytic activity">
    <reaction evidence="9">
        <text>a 2'-deoxyadenosine in DNA + S-adenosyl-L-methionine = an N(6)-methyl-2'-deoxyadenosine in DNA + S-adenosyl-L-homocysteine + H(+)</text>
        <dbReference type="Rhea" id="RHEA:15197"/>
        <dbReference type="Rhea" id="RHEA-COMP:12418"/>
        <dbReference type="Rhea" id="RHEA-COMP:12419"/>
        <dbReference type="ChEBI" id="CHEBI:15378"/>
        <dbReference type="ChEBI" id="CHEBI:57856"/>
        <dbReference type="ChEBI" id="CHEBI:59789"/>
        <dbReference type="ChEBI" id="CHEBI:90615"/>
        <dbReference type="ChEBI" id="CHEBI:90616"/>
        <dbReference type="EC" id="2.1.1.72"/>
    </reaction>
</comment>
<dbReference type="GO" id="GO:0008170">
    <property type="term" value="F:N-methyltransferase activity"/>
    <property type="evidence" value="ECO:0007669"/>
    <property type="project" value="InterPro"/>
</dbReference>
<dbReference type="InterPro" id="IPR005467">
    <property type="entry name" value="His_kinase_dom"/>
</dbReference>
<proteinExistence type="inferred from homology"/>
<evidence type="ECO:0000313" key="11">
    <source>
        <dbReference type="EMBL" id="SPZ94600.1"/>
    </source>
</evidence>
<dbReference type="Pfam" id="PF01420">
    <property type="entry name" value="Methylase_S"/>
    <property type="match status" value="1"/>
</dbReference>
<dbReference type="InterPro" id="IPR051537">
    <property type="entry name" value="DNA_Adenine_Mtase"/>
</dbReference>
<comment type="similarity">
    <text evidence="2">Belongs to the type-I restriction system S methylase family.</text>
</comment>
<dbReference type="InterPro" id="IPR044946">
    <property type="entry name" value="Restrct_endonuc_typeI_TRD_sf"/>
</dbReference>
<dbReference type="InterPro" id="IPR002052">
    <property type="entry name" value="DNA_methylase_N6_adenine_CS"/>
</dbReference>